<comment type="function">
    <text evidence="3">Required for formate dehydrogenase (FDH) activity. Acts as a sulfur carrier protein that transfers sulfur from IscS to the molybdenum cofactor prior to its insertion into FDH.</text>
</comment>
<organism evidence="4">
    <name type="scientific">Aerophobetes bacterium</name>
    <dbReference type="NCBI Taxonomy" id="2030807"/>
    <lineage>
        <taxon>Bacteria</taxon>
        <taxon>Candidatus Aerophobota</taxon>
    </lineage>
</organism>
<comment type="caution">
    <text evidence="4">The sequence shown here is derived from an EMBL/GenBank/DDBJ whole genome shotgun (WGS) entry which is preliminary data.</text>
</comment>
<dbReference type="Gene3D" id="3.40.140.10">
    <property type="entry name" value="Cytidine Deaminase, domain 2"/>
    <property type="match status" value="1"/>
</dbReference>
<keyword evidence="1 3" id="KW-0963">Cytoplasm</keyword>
<comment type="subcellular location">
    <subcellularLocation>
        <location evidence="3">Cytoplasm</location>
    </subcellularLocation>
</comment>
<comment type="similarity">
    <text evidence="3">Belongs to the FdhD family.</text>
</comment>
<dbReference type="PANTHER" id="PTHR30592">
    <property type="entry name" value="FORMATE DEHYDROGENASE"/>
    <property type="match status" value="1"/>
</dbReference>
<gene>
    <name evidence="3 4" type="primary">fdhD</name>
    <name evidence="4" type="ORF">ENL39_04125</name>
</gene>
<dbReference type="PIRSF" id="PIRSF015626">
    <property type="entry name" value="FdhD"/>
    <property type="match status" value="1"/>
</dbReference>
<dbReference type="PANTHER" id="PTHR30592:SF1">
    <property type="entry name" value="SULFUR CARRIER PROTEIN FDHD"/>
    <property type="match status" value="1"/>
</dbReference>
<dbReference type="GO" id="GO:0005737">
    <property type="term" value="C:cytoplasm"/>
    <property type="evidence" value="ECO:0007669"/>
    <property type="project" value="UniProtKB-SubCell"/>
</dbReference>
<feature type="binding site" evidence="3">
    <location>
        <begin position="251"/>
        <end position="256"/>
    </location>
    <ligand>
        <name>Mo-bis(molybdopterin guanine dinucleotide)</name>
        <dbReference type="ChEBI" id="CHEBI:60539"/>
    </ligand>
</feature>
<evidence type="ECO:0000256" key="3">
    <source>
        <dbReference type="HAMAP-Rule" id="MF_00187"/>
    </source>
</evidence>
<accession>A0A7V5HZ85</accession>
<sequence length="267" mass="30368">MSDISKNKASNLTREIEIVKITPEESKKIKDRIVCEVPLTIILNGIRLIKLKCSPDRLEYLALGFLLSEELIKRDTRVKYVRLNRERWEVRIEVENKIKDRLLFFERRIASGCGGGIAFYREIHLSNYTFLEEKPRYFHKDISCLMEELQKKSLTFKITGGTHCCGLGSKKGIEVFAEDIGRHNAVDKVFGECFVKKVPTEDKIILTSGRVSSEILIKVASQKVPVIVSRSAPTDLAVELAEKLGVTLVGFARGNRMNIYTHPSRIV</sequence>
<dbReference type="InterPro" id="IPR016193">
    <property type="entry name" value="Cytidine_deaminase-like"/>
</dbReference>
<dbReference type="EMBL" id="DRTT01000114">
    <property type="protein sequence ID" value="HHF98658.1"/>
    <property type="molecule type" value="Genomic_DNA"/>
</dbReference>
<evidence type="ECO:0000256" key="2">
    <source>
        <dbReference type="ARBA" id="ARBA00023150"/>
    </source>
</evidence>
<dbReference type="HAMAP" id="MF_00187">
    <property type="entry name" value="FdhD"/>
    <property type="match status" value="1"/>
</dbReference>
<dbReference type="AlphaFoldDB" id="A0A7V5HZ85"/>
<dbReference type="GO" id="GO:0006777">
    <property type="term" value="P:Mo-molybdopterin cofactor biosynthetic process"/>
    <property type="evidence" value="ECO:0007669"/>
    <property type="project" value="UniProtKB-UniRule"/>
</dbReference>
<dbReference type="Proteomes" id="UP000886070">
    <property type="component" value="Unassembled WGS sequence"/>
</dbReference>
<name>A0A7V5HZ85_UNCAE</name>
<dbReference type="NCBIfam" id="TIGR00129">
    <property type="entry name" value="fdhD_narQ"/>
    <property type="match status" value="1"/>
</dbReference>
<dbReference type="Gene3D" id="3.10.20.10">
    <property type="match status" value="1"/>
</dbReference>
<proteinExistence type="inferred from homology"/>
<feature type="active site" description="Cysteine persulfide intermediate" evidence="3">
    <location>
        <position position="113"/>
    </location>
</feature>
<dbReference type="Pfam" id="PF02634">
    <property type="entry name" value="FdhD-NarQ"/>
    <property type="match status" value="1"/>
</dbReference>
<dbReference type="SUPFAM" id="SSF53927">
    <property type="entry name" value="Cytidine deaminase-like"/>
    <property type="match status" value="1"/>
</dbReference>
<protein>
    <recommendedName>
        <fullName evidence="3">Sulfur carrier protein FdhD</fullName>
    </recommendedName>
</protein>
<evidence type="ECO:0000313" key="4">
    <source>
        <dbReference type="EMBL" id="HHF98658.1"/>
    </source>
</evidence>
<dbReference type="InterPro" id="IPR003786">
    <property type="entry name" value="FdhD"/>
</dbReference>
<evidence type="ECO:0000256" key="1">
    <source>
        <dbReference type="ARBA" id="ARBA00022490"/>
    </source>
</evidence>
<keyword evidence="2 3" id="KW-0501">Molybdenum cofactor biosynthesis</keyword>
<reference evidence="4" key="1">
    <citation type="journal article" date="2020" name="mSystems">
        <title>Genome- and Community-Level Interaction Insights into Carbon Utilization and Element Cycling Functions of Hydrothermarchaeota in Hydrothermal Sediment.</title>
        <authorList>
            <person name="Zhou Z."/>
            <person name="Liu Y."/>
            <person name="Xu W."/>
            <person name="Pan J."/>
            <person name="Luo Z.H."/>
            <person name="Li M."/>
        </authorList>
    </citation>
    <scope>NUCLEOTIDE SEQUENCE [LARGE SCALE GENOMIC DNA]</scope>
    <source>
        <strain evidence="4">HyVt-92</strain>
    </source>
</reference>
<dbReference type="GO" id="GO:0097163">
    <property type="term" value="F:sulfur carrier activity"/>
    <property type="evidence" value="ECO:0007669"/>
    <property type="project" value="UniProtKB-UniRule"/>
</dbReference>
<dbReference type="GO" id="GO:0016783">
    <property type="term" value="F:sulfurtransferase activity"/>
    <property type="evidence" value="ECO:0007669"/>
    <property type="project" value="InterPro"/>
</dbReference>